<dbReference type="PANTHER" id="PTHR30118">
    <property type="entry name" value="HTH-TYPE TRANSCRIPTIONAL REGULATOR LEUO-RELATED"/>
    <property type="match status" value="1"/>
</dbReference>
<dbReference type="InterPro" id="IPR036390">
    <property type="entry name" value="WH_DNA-bd_sf"/>
</dbReference>
<dbReference type="Gene3D" id="3.40.190.10">
    <property type="entry name" value="Periplasmic binding protein-like II"/>
    <property type="match status" value="2"/>
</dbReference>
<dbReference type="EMBL" id="BMDZ01000010">
    <property type="protein sequence ID" value="GGB32829.1"/>
    <property type="molecule type" value="Genomic_DNA"/>
</dbReference>
<dbReference type="InterPro" id="IPR050389">
    <property type="entry name" value="LysR-type_TF"/>
</dbReference>
<dbReference type="CDD" id="cd08417">
    <property type="entry name" value="PBP2_Nitroaromatics_like"/>
    <property type="match status" value="1"/>
</dbReference>
<feature type="domain" description="HTH lysR-type" evidence="5">
    <location>
        <begin position="12"/>
        <end position="69"/>
    </location>
</feature>
<gene>
    <name evidence="6" type="ORF">GCM10011505_12840</name>
</gene>
<dbReference type="InterPro" id="IPR036388">
    <property type="entry name" value="WH-like_DNA-bd_sf"/>
</dbReference>
<sequence>MSDFDFVQLRRLDPTLLLVLDQALVHRRLTVVAERLGLTPSAISHALGRLRTIYGDPLFLRRAGGIEPTPVALALAMPVRHALAAMAGTIDVARGFDPATARRVFRVSALDYAMVMLGPALLGAIATDAPGITLALRSIGRAQSLKALDTGEIDLMVGVVPPDPARLSRRVLIRERFVLAARDGHPAFTDGPPDAAGFAGLGHILVSAGGDLAGAVDEALAAVGLHRRVVAAVPQFLGALAAVAESDLVAAIPAGIATRHAARFGVSLHPMPVDAGSFELASIRALKPAADPGLDWLEARIVAAVPAGT</sequence>
<dbReference type="RefSeq" id="WP_188575921.1">
    <property type="nucleotide sequence ID" value="NZ_BMDZ01000010.1"/>
</dbReference>
<dbReference type="Gene3D" id="1.10.10.10">
    <property type="entry name" value="Winged helix-like DNA-binding domain superfamily/Winged helix DNA-binding domain"/>
    <property type="match status" value="1"/>
</dbReference>
<comment type="caution">
    <text evidence="6">The sequence shown here is derived from an EMBL/GenBank/DDBJ whole genome shotgun (WGS) entry which is preliminary data.</text>
</comment>
<name>A0ABQ1IB51_9PROT</name>
<dbReference type="PANTHER" id="PTHR30118:SF15">
    <property type="entry name" value="TRANSCRIPTIONAL REGULATORY PROTEIN"/>
    <property type="match status" value="1"/>
</dbReference>
<dbReference type="InterPro" id="IPR000847">
    <property type="entry name" value="LysR_HTH_N"/>
</dbReference>
<protein>
    <submittedName>
        <fullName evidence="6">LysR family transcriptional regulator</fullName>
    </submittedName>
</protein>
<evidence type="ECO:0000256" key="2">
    <source>
        <dbReference type="ARBA" id="ARBA00023015"/>
    </source>
</evidence>
<evidence type="ECO:0000256" key="3">
    <source>
        <dbReference type="ARBA" id="ARBA00023125"/>
    </source>
</evidence>
<evidence type="ECO:0000256" key="1">
    <source>
        <dbReference type="ARBA" id="ARBA00009437"/>
    </source>
</evidence>
<evidence type="ECO:0000256" key="4">
    <source>
        <dbReference type="ARBA" id="ARBA00023163"/>
    </source>
</evidence>
<keyword evidence="7" id="KW-1185">Reference proteome</keyword>
<dbReference type="Pfam" id="PF00126">
    <property type="entry name" value="HTH_1"/>
    <property type="match status" value="1"/>
</dbReference>
<dbReference type="SUPFAM" id="SSF53850">
    <property type="entry name" value="Periplasmic binding protein-like II"/>
    <property type="match status" value="1"/>
</dbReference>
<dbReference type="Proteomes" id="UP000603352">
    <property type="component" value="Unassembled WGS sequence"/>
</dbReference>
<evidence type="ECO:0000259" key="5">
    <source>
        <dbReference type="PROSITE" id="PS50931"/>
    </source>
</evidence>
<accession>A0ABQ1IB51</accession>
<keyword evidence="4" id="KW-0804">Transcription</keyword>
<dbReference type="SUPFAM" id="SSF46785">
    <property type="entry name" value="Winged helix' DNA-binding domain"/>
    <property type="match status" value="1"/>
</dbReference>
<dbReference type="InterPro" id="IPR005119">
    <property type="entry name" value="LysR_subst-bd"/>
</dbReference>
<dbReference type="InterPro" id="IPR037402">
    <property type="entry name" value="YidZ_PBP2"/>
</dbReference>
<reference evidence="7" key="1">
    <citation type="journal article" date="2019" name="Int. J. Syst. Evol. Microbiol.">
        <title>The Global Catalogue of Microorganisms (GCM) 10K type strain sequencing project: providing services to taxonomists for standard genome sequencing and annotation.</title>
        <authorList>
            <consortium name="The Broad Institute Genomics Platform"/>
            <consortium name="The Broad Institute Genome Sequencing Center for Infectious Disease"/>
            <person name="Wu L."/>
            <person name="Ma J."/>
        </authorList>
    </citation>
    <scope>NUCLEOTIDE SEQUENCE [LARGE SCALE GENOMIC DNA]</scope>
    <source>
        <strain evidence="7">CGMCC 1.10188</strain>
    </source>
</reference>
<dbReference type="PROSITE" id="PS50931">
    <property type="entry name" value="HTH_LYSR"/>
    <property type="match status" value="1"/>
</dbReference>
<proteinExistence type="inferred from homology"/>
<keyword evidence="3" id="KW-0238">DNA-binding</keyword>
<comment type="similarity">
    <text evidence="1">Belongs to the LysR transcriptional regulatory family.</text>
</comment>
<keyword evidence="2" id="KW-0805">Transcription regulation</keyword>
<evidence type="ECO:0000313" key="6">
    <source>
        <dbReference type="EMBL" id="GGB32829.1"/>
    </source>
</evidence>
<dbReference type="Pfam" id="PF03466">
    <property type="entry name" value="LysR_substrate"/>
    <property type="match status" value="1"/>
</dbReference>
<organism evidence="6 7">
    <name type="scientific">Tistrella bauzanensis</name>
    <dbReference type="NCBI Taxonomy" id="657419"/>
    <lineage>
        <taxon>Bacteria</taxon>
        <taxon>Pseudomonadati</taxon>
        <taxon>Pseudomonadota</taxon>
        <taxon>Alphaproteobacteria</taxon>
        <taxon>Geminicoccales</taxon>
        <taxon>Geminicoccaceae</taxon>
        <taxon>Tistrella</taxon>
    </lineage>
</organism>
<evidence type="ECO:0000313" key="7">
    <source>
        <dbReference type="Proteomes" id="UP000603352"/>
    </source>
</evidence>